<evidence type="ECO:0000256" key="1">
    <source>
        <dbReference type="SAM" id="MobiDB-lite"/>
    </source>
</evidence>
<dbReference type="AlphaFoldDB" id="A0AAW1V3U9"/>
<gene>
    <name evidence="2" type="ORF">WA026_019225</name>
</gene>
<feature type="region of interest" description="Disordered" evidence="1">
    <location>
        <begin position="56"/>
        <end position="87"/>
    </location>
</feature>
<dbReference type="InterPro" id="IPR019034">
    <property type="entry name" value="UPF0390"/>
</dbReference>
<dbReference type="Pfam" id="PF09495">
    <property type="entry name" value="DUF2462"/>
    <property type="match status" value="1"/>
</dbReference>
<protein>
    <submittedName>
        <fullName evidence="2">Uncharacterized protein</fullName>
    </submittedName>
</protein>
<organism evidence="2 3">
    <name type="scientific">Henosepilachna vigintioctopunctata</name>
    <dbReference type="NCBI Taxonomy" id="420089"/>
    <lineage>
        <taxon>Eukaryota</taxon>
        <taxon>Metazoa</taxon>
        <taxon>Ecdysozoa</taxon>
        <taxon>Arthropoda</taxon>
        <taxon>Hexapoda</taxon>
        <taxon>Insecta</taxon>
        <taxon>Pterygota</taxon>
        <taxon>Neoptera</taxon>
        <taxon>Endopterygota</taxon>
        <taxon>Coleoptera</taxon>
        <taxon>Polyphaga</taxon>
        <taxon>Cucujiformia</taxon>
        <taxon>Coccinelloidea</taxon>
        <taxon>Coccinellidae</taxon>
        <taxon>Epilachninae</taxon>
        <taxon>Epilachnini</taxon>
        <taxon>Henosepilachna</taxon>
    </lineage>
</organism>
<comment type="caution">
    <text evidence="2">The sequence shown here is derived from an EMBL/GenBank/DDBJ whole genome shotgun (WGS) entry which is preliminary data.</text>
</comment>
<feature type="region of interest" description="Disordered" evidence="1">
    <location>
        <begin position="108"/>
        <end position="131"/>
    </location>
</feature>
<evidence type="ECO:0000313" key="2">
    <source>
        <dbReference type="EMBL" id="KAK9886967.1"/>
    </source>
</evidence>
<dbReference type="EMBL" id="JARQZJ010000103">
    <property type="protein sequence ID" value="KAK9886967.1"/>
    <property type="molecule type" value="Genomic_DNA"/>
</dbReference>
<evidence type="ECO:0000313" key="3">
    <source>
        <dbReference type="Proteomes" id="UP001431783"/>
    </source>
</evidence>
<dbReference type="Proteomes" id="UP001431783">
    <property type="component" value="Unassembled WGS sequence"/>
</dbReference>
<feature type="compositionally biased region" description="Basic residues" evidence="1">
    <location>
        <begin position="73"/>
        <end position="82"/>
    </location>
</feature>
<accession>A0AAW1V3U9</accession>
<proteinExistence type="predicted"/>
<reference evidence="2 3" key="1">
    <citation type="submission" date="2023-03" db="EMBL/GenBank/DDBJ databases">
        <title>Genome insight into feeding habits of ladybird beetles.</title>
        <authorList>
            <person name="Li H.-S."/>
            <person name="Huang Y.-H."/>
            <person name="Pang H."/>
        </authorList>
    </citation>
    <scope>NUCLEOTIDE SEQUENCE [LARGE SCALE GENOMIC DNA]</scope>
    <source>
        <strain evidence="2">SYSU_2023b</strain>
        <tissue evidence="2">Whole body</tissue>
    </source>
</reference>
<sequence length="131" mass="14869">MMHNKHRNFESIQFLSKKLNASTSVPQNIPNTLHEPFRALDFKMAQGKLKIKSKVPDNVKAKKKSKGSAFTKRNNRPTKAKKKFEDSHKLKQIITKTVNKAVEEDIRAQAGSKPTLSKAQQAVADYHSKKE</sequence>
<keyword evidence="3" id="KW-1185">Reference proteome</keyword>
<name>A0AAW1V3U9_9CUCU</name>